<feature type="region of interest" description="Disordered" evidence="3">
    <location>
        <begin position="145"/>
        <end position="216"/>
    </location>
</feature>
<feature type="compositionally biased region" description="Low complexity" evidence="3">
    <location>
        <begin position="145"/>
        <end position="171"/>
    </location>
</feature>
<dbReference type="EMBL" id="LR862144">
    <property type="protein sequence ID" value="CAD1825066.1"/>
    <property type="molecule type" value="Genomic_DNA"/>
</dbReference>
<dbReference type="PANTHER" id="PTHR33172:SF96">
    <property type="entry name" value="PROTEIN OXIDATIVE STRESS 3 LIKE 3"/>
    <property type="match status" value="1"/>
</dbReference>
<evidence type="ECO:0000256" key="2">
    <source>
        <dbReference type="ARBA" id="ARBA00023242"/>
    </source>
</evidence>
<dbReference type="InterPro" id="IPR051992">
    <property type="entry name" value="OxStress_Response_Reg"/>
</dbReference>
<protein>
    <submittedName>
        <fullName evidence="4">Uncharacterized protein</fullName>
    </submittedName>
</protein>
<sequence length="242" mass="26886">MSIALERRARIGGSGFARGSRASRSTTRRRRRRRRLGRRRLRRGGARRRRRRRRRSGAQLVQGPLDALDALEESLPIRRGISKFYCGKSKSFTMLTDAPSSSTSAEGLAKPENAYTRKRKNLLAFSIMCNKPQYEESMSTEGSVAKRAASSSRSPFSPLARSSSGMSSSYSNEEEHEQNLQQLPPLHPNGRASATTTTFASPIASSPSETPSFPLRSFSLNDLRGVVSSSSSIRPRVKHKRD</sequence>
<evidence type="ECO:0000256" key="3">
    <source>
        <dbReference type="SAM" id="MobiDB-lite"/>
    </source>
</evidence>
<reference evidence="4" key="1">
    <citation type="submission" date="2020-07" db="EMBL/GenBank/DDBJ databases">
        <authorList>
            <person name="Lin J."/>
        </authorList>
    </citation>
    <scope>NUCLEOTIDE SEQUENCE</scope>
</reference>
<accession>A0A6V7P367</accession>
<dbReference type="GO" id="GO:0005634">
    <property type="term" value="C:nucleus"/>
    <property type="evidence" value="ECO:0007669"/>
    <property type="project" value="UniProtKB-SubCell"/>
</dbReference>
<comment type="subcellular location">
    <subcellularLocation>
        <location evidence="1">Nucleus</location>
    </subcellularLocation>
</comment>
<dbReference type="PANTHER" id="PTHR33172">
    <property type="entry name" value="OS08G0516900 PROTEIN"/>
    <property type="match status" value="1"/>
</dbReference>
<feature type="compositionally biased region" description="Polar residues" evidence="3">
    <location>
        <begin position="192"/>
        <end position="211"/>
    </location>
</feature>
<keyword evidence="2" id="KW-0539">Nucleus</keyword>
<proteinExistence type="predicted"/>
<evidence type="ECO:0000313" key="4">
    <source>
        <dbReference type="EMBL" id="CAD1825066.1"/>
    </source>
</evidence>
<feature type="region of interest" description="Disordered" evidence="3">
    <location>
        <begin position="14"/>
        <end position="60"/>
    </location>
</feature>
<dbReference type="AlphaFoldDB" id="A0A6V7P367"/>
<organism evidence="4">
    <name type="scientific">Ananas comosus var. bracteatus</name>
    <name type="common">red pineapple</name>
    <dbReference type="NCBI Taxonomy" id="296719"/>
    <lineage>
        <taxon>Eukaryota</taxon>
        <taxon>Viridiplantae</taxon>
        <taxon>Streptophyta</taxon>
        <taxon>Embryophyta</taxon>
        <taxon>Tracheophyta</taxon>
        <taxon>Spermatophyta</taxon>
        <taxon>Magnoliopsida</taxon>
        <taxon>Liliopsida</taxon>
        <taxon>Poales</taxon>
        <taxon>Bromeliaceae</taxon>
        <taxon>Bromelioideae</taxon>
        <taxon>Ananas</taxon>
    </lineage>
</organism>
<evidence type="ECO:0000256" key="1">
    <source>
        <dbReference type="ARBA" id="ARBA00004123"/>
    </source>
</evidence>
<feature type="compositionally biased region" description="Basic residues" evidence="3">
    <location>
        <begin position="26"/>
        <end position="56"/>
    </location>
</feature>
<gene>
    <name evidence="4" type="ORF">CB5_LOCUS8277</name>
</gene>
<dbReference type="GO" id="GO:0006950">
    <property type="term" value="P:response to stress"/>
    <property type="evidence" value="ECO:0007669"/>
    <property type="project" value="UniProtKB-ARBA"/>
</dbReference>
<name>A0A6V7P367_ANACO</name>